<feature type="transmembrane region" description="Helical" evidence="1">
    <location>
        <begin position="138"/>
        <end position="158"/>
    </location>
</feature>
<evidence type="ECO:0000313" key="3">
    <source>
        <dbReference type="Proteomes" id="UP000287823"/>
    </source>
</evidence>
<dbReference type="Proteomes" id="UP000287823">
    <property type="component" value="Unassembled WGS sequence"/>
</dbReference>
<keyword evidence="1" id="KW-1133">Transmembrane helix</keyword>
<keyword evidence="1" id="KW-0472">Membrane</keyword>
<feature type="transmembrane region" description="Helical" evidence="1">
    <location>
        <begin position="12"/>
        <end position="32"/>
    </location>
</feature>
<feature type="transmembrane region" description="Helical" evidence="1">
    <location>
        <begin position="108"/>
        <end position="126"/>
    </location>
</feature>
<evidence type="ECO:0000256" key="1">
    <source>
        <dbReference type="SAM" id="Phobius"/>
    </source>
</evidence>
<keyword evidence="3" id="KW-1185">Reference proteome</keyword>
<keyword evidence="1" id="KW-0812">Transmembrane</keyword>
<name>A0A432WDW3_9GAMM</name>
<gene>
    <name evidence="2" type="ORF">CWE14_11270</name>
</gene>
<protein>
    <submittedName>
        <fullName evidence="2">Uncharacterized protein</fullName>
    </submittedName>
</protein>
<feature type="transmembrane region" description="Helical" evidence="1">
    <location>
        <begin position="44"/>
        <end position="67"/>
    </location>
</feature>
<proteinExistence type="predicted"/>
<sequence>MSKWSPNAQLAALQFSGLVSLVLALQFLYIIVLNVITAVSPNDAILQSFIFEHFKLIPVVLGLFFLFRYLLQLKQFNVVTNWNSVLMILRDEYALSVYRAAGSKTFTVNYFVCFGFLYLSLLEFNSSAVTTLLNAQTVSATLMFVSSLVFGCLLLTQLHEEDE</sequence>
<dbReference type="RefSeq" id="WP_126799459.1">
    <property type="nucleotide sequence ID" value="NZ_PIPO01000005.1"/>
</dbReference>
<comment type="caution">
    <text evidence="2">The sequence shown here is derived from an EMBL/GenBank/DDBJ whole genome shotgun (WGS) entry which is preliminary data.</text>
</comment>
<dbReference type="AlphaFoldDB" id="A0A432WDW3"/>
<dbReference type="EMBL" id="PIPO01000005">
    <property type="protein sequence ID" value="RUO31077.1"/>
    <property type="molecule type" value="Genomic_DNA"/>
</dbReference>
<reference evidence="2 3" key="1">
    <citation type="journal article" date="2011" name="Front. Microbiol.">
        <title>Genomic signatures of strain selection and enhancement in Bacillus atrophaeus var. globigii, a historical biowarfare simulant.</title>
        <authorList>
            <person name="Gibbons H.S."/>
            <person name="Broomall S.M."/>
            <person name="McNew L.A."/>
            <person name="Daligault H."/>
            <person name="Chapman C."/>
            <person name="Bruce D."/>
            <person name="Karavis M."/>
            <person name="Krepps M."/>
            <person name="McGregor P.A."/>
            <person name="Hong C."/>
            <person name="Park K.H."/>
            <person name="Akmal A."/>
            <person name="Feldman A."/>
            <person name="Lin J.S."/>
            <person name="Chang W.E."/>
            <person name="Higgs B.W."/>
            <person name="Demirev P."/>
            <person name="Lindquist J."/>
            <person name="Liem A."/>
            <person name="Fochler E."/>
            <person name="Read T.D."/>
            <person name="Tapia R."/>
            <person name="Johnson S."/>
            <person name="Bishop-Lilly K.A."/>
            <person name="Detter C."/>
            <person name="Han C."/>
            <person name="Sozhamannan S."/>
            <person name="Rosenzweig C.N."/>
            <person name="Skowronski E.W."/>
        </authorList>
    </citation>
    <scope>NUCLEOTIDE SEQUENCE [LARGE SCALE GENOMIC DNA]</scope>
    <source>
        <strain evidence="2 3">Y4G10-17</strain>
    </source>
</reference>
<evidence type="ECO:0000313" key="2">
    <source>
        <dbReference type="EMBL" id="RUO31077.1"/>
    </source>
</evidence>
<accession>A0A432WDW3</accession>
<organism evidence="2 3">
    <name type="scientific">Aliidiomarina soli</name>
    <dbReference type="NCBI Taxonomy" id="1928574"/>
    <lineage>
        <taxon>Bacteria</taxon>
        <taxon>Pseudomonadati</taxon>
        <taxon>Pseudomonadota</taxon>
        <taxon>Gammaproteobacteria</taxon>
        <taxon>Alteromonadales</taxon>
        <taxon>Idiomarinaceae</taxon>
        <taxon>Aliidiomarina</taxon>
    </lineage>
</organism>